<evidence type="ECO:0000313" key="1">
    <source>
        <dbReference type="EMBL" id="WAZ60729.1"/>
    </source>
</evidence>
<keyword evidence="1" id="KW-0614">Plasmid</keyword>
<evidence type="ECO:0008006" key="3">
    <source>
        <dbReference type="Google" id="ProtNLM"/>
    </source>
</evidence>
<organism evidence="1 2">
    <name type="scientific">Citrobacter freundii</name>
    <dbReference type="NCBI Taxonomy" id="546"/>
    <lineage>
        <taxon>Bacteria</taxon>
        <taxon>Pseudomonadati</taxon>
        <taxon>Pseudomonadota</taxon>
        <taxon>Gammaproteobacteria</taxon>
        <taxon>Enterobacterales</taxon>
        <taxon>Enterobacteriaceae</taxon>
        <taxon>Citrobacter</taxon>
        <taxon>Citrobacter freundii complex</taxon>
    </lineage>
</organism>
<evidence type="ECO:0000313" key="2">
    <source>
        <dbReference type="Proteomes" id="UP001164536"/>
    </source>
</evidence>
<gene>
    <name evidence="1" type="ORF">O4000_28890</name>
</gene>
<accession>A0ABY7L879</accession>
<dbReference type="RefSeq" id="WP_071444897.1">
    <property type="nucleotide sequence ID" value="NZ_CP114569.1"/>
</dbReference>
<keyword evidence="2" id="KW-1185">Reference proteome</keyword>
<protein>
    <recommendedName>
        <fullName evidence="3">DUF2829 domain-containing protein</fullName>
    </recommendedName>
</protein>
<reference evidence="1" key="1">
    <citation type="submission" date="2022-12" db="EMBL/GenBank/DDBJ databases">
        <title>2953647.</title>
        <authorList>
            <person name="Hergert J."/>
            <person name="Casey R."/>
            <person name="Wagner J."/>
            <person name="Young E.L."/>
            <person name="Oakeson K.F."/>
        </authorList>
    </citation>
    <scope>NUCLEOTIDE SEQUENCE</scope>
    <source>
        <strain evidence="1">2953647</strain>
        <plasmid evidence="1">unnamed5</plasmid>
    </source>
</reference>
<name>A0ABY7L879_CITFR</name>
<geneLocation type="plasmid" evidence="1 2">
    <name>unnamed5</name>
</geneLocation>
<dbReference type="EMBL" id="CP114569">
    <property type="protein sequence ID" value="WAZ60729.1"/>
    <property type="molecule type" value="Genomic_DNA"/>
</dbReference>
<dbReference type="Proteomes" id="UP001164536">
    <property type="component" value="Plasmid unnamed5"/>
</dbReference>
<proteinExistence type="predicted"/>
<sequence length="68" mass="7588">MDINYVYNTLENNPEMIGQREGSADFVTYEPDESEEGGVFVVNDMKGGMAPFEPSLDDLLADNWVCHA</sequence>